<dbReference type="PROSITE" id="PS50994">
    <property type="entry name" value="INTEGRASE"/>
    <property type="match status" value="1"/>
</dbReference>
<dbReference type="InterPro" id="IPR012337">
    <property type="entry name" value="RNaseH-like_sf"/>
</dbReference>
<dbReference type="RefSeq" id="WP_173942103.1">
    <property type="nucleotide sequence ID" value="NZ_CP028941.1"/>
</dbReference>
<dbReference type="EMBL" id="CP028941">
    <property type="protein sequence ID" value="QKM61950.1"/>
    <property type="molecule type" value="Genomic_DNA"/>
</dbReference>
<dbReference type="InterPro" id="IPR002514">
    <property type="entry name" value="Transposase_8"/>
</dbReference>
<dbReference type="PANTHER" id="PTHR47515:SF2">
    <property type="entry name" value="INTEGRASE CORE DOMAIN PROTEIN"/>
    <property type="match status" value="1"/>
</dbReference>
<dbReference type="InterPro" id="IPR048020">
    <property type="entry name" value="Transpos_IS3"/>
</dbReference>
<dbReference type="Pfam" id="PF01527">
    <property type="entry name" value="HTH_Tnp_1"/>
    <property type="match status" value="1"/>
</dbReference>
<protein>
    <submittedName>
        <fullName evidence="2">IS3 family transposase</fullName>
    </submittedName>
</protein>
<dbReference type="Pfam" id="PF13683">
    <property type="entry name" value="rve_3"/>
    <property type="match status" value="1"/>
</dbReference>
<dbReference type="KEGG" id="pani:DCO16_01945"/>
<dbReference type="NCBIfam" id="NF033516">
    <property type="entry name" value="transpos_IS3"/>
    <property type="match status" value="1"/>
</dbReference>
<dbReference type="SUPFAM" id="SSF53098">
    <property type="entry name" value="Ribonuclease H-like"/>
    <property type="match status" value="1"/>
</dbReference>
<sequence length="378" mass="44051">MKTSRFTDSQIMAILKQAESGVPAPELCREHNISVASFYKWRSKYGGMDASMMSRVKELELENARLKKMYAEVQLQADILKEGFAKKVTRPSRRREMASQEVKRGRMSIRLACDTFVISQTCYRYSPKLSSDNALIADWLIRLTHNQRNWGFGLCFLFLRNVKGFTWNHKRVYRITTKGSPFRDKELELNLRIKPHKRLVREKPLPLAVPQGINDTWSIDFMHDQLHDGRTIRLFNVIDDFNREALAIDIDFSMPAVRVIRSLDQIIEWRGKPLKIRCDNGPELVGNILTAWAAKHQIEMSYIQPGKPQQNAYIERYNRTVRYDWLNQYLFESIDEVQDFATKWMWTYNHERPNMGLGGITPKQKLALAVPASTFSLG</sequence>
<proteinExistence type="predicted"/>
<organism evidence="2 3">
    <name type="scientific">Polynucleobacter antarcticus</name>
    <dbReference type="NCBI Taxonomy" id="1743162"/>
    <lineage>
        <taxon>Bacteria</taxon>
        <taxon>Pseudomonadati</taxon>
        <taxon>Pseudomonadota</taxon>
        <taxon>Betaproteobacteria</taxon>
        <taxon>Burkholderiales</taxon>
        <taxon>Burkholderiaceae</taxon>
        <taxon>Polynucleobacter</taxon>
    </lineage>
</organism>
<evidence type="ECO:0000259" key="1">
    <source>
        <dbReference type="PROSITE" id="PS50994"/>
    </source>
</evidence>
<gene>
    <name evidence="2" type="ORF">DCO16_01945</name>
</gene>
<dbReference type="GO" id="GO:0003677">
    <property type="term" value="F:DNA binding"/>
    <property type="evidence" value="ECO:0007669"/>
    <property type="project" value="InterPro"/>
</dbReference>
<dbReference type="AlphaFoldDB" id="A0A6M9PGL5"/>
<dbReference type="GO" id="GO:0004803">
    <property type="term" value="F:transposase activity"/>
    <property type="evidence" value="ECO:0007669"/>
    <property type="project" value="InterPro"/>
</dbReference>
<dbReference type="InterPro" id="IPR036397">
    <property type="entry name" value="RNaseH_sf"/>
</dbReference>
<dbReference type="PANTHER" id="PTHR47515">
    <property type="entry name" value="LOW CALCIUM RESPONSE LOCUS PROTEIN T"/>
    <property type="match status" value="1"/>
</dbReference>
<name>A0A6M9PGL5_9BURK</name>
<evidence type="ECO:0000313" key="3">
    <source>
        <dbReference type="Proteomes" id="UP000500806"/>
    </source>
</evidence>
<dbReference type="GO" id="GO:0006313">
    <property type="term" value="P:DNA transposition"/>
    <property type="evidence" value="ECO:0007669"/>
    <property type="project" value="InterPro"/>
</dbReference>
<evidence type="ECO:0000313" key="2">
    <source>
        <dbReference type="EMBL" id="QKM61950.1"/>
    </source>
</evidence>
<accession>A0A6M9PGL5</accession>
<dbReference type="InterPro" id="IPR001584">
    <property type="entry name" value="Integrase_cat-core"/>
</dbReference>
<dbReference type="SUPFAM" id="SSF46689">
    <property type="entry name" value="Homeodomain-like"/>
    <property type="match status" value="1"/>
</dbReference>
<keyword evidence="3" id="KW-1185">Reference proteome</keyword>
<dbReference type="Proteomes" id="UP000500806">
    <property type="component" value="Chromosome"/>
</dbReference>
<dbReference type="InterPro" id="IPR009057">
    <property type="entry name" value="Homeodomain-like_sf"/>
</dbReference>
<feature type="domain" description="Integrase catalytic" evidence="1">
    <location>
        <begin position="206"/>
        <end position="370"/>
    </location>
</feature>
<dbReference type="GO" id="GO:0015074">
    <property type="term" value="P:DNA integration"/>
    <property type="evidence" value="ECO:0007669"/>
    <property type="project" value="InterPro"/>
</dbReference>
<reference evidence="2 3" key="1">
    <citation type="submission" date="2018-04" db="EMBL/GenBank/DDBJ databases">
        <title>Polynucleobacter sp. LimPoW16 genome.</title>
        <authorList>
            <person name="Hahn M.W."/>
        </authorList>
    </citation>
    <scope>NUCLEOTIDE SEQUENCE [LARGE SCALE GENOMIC DNA]</scope>
    <source>
        <strain evidence="2 3">LimPoW16</strain>
    </source>
</reference>
<dbReference type="Gene3D" id="3.30.420.10">
    <property type="entry name" value="Ribonuclease H-like superfamily/Ribonuclease H"/>
    <property type="match status" value="1"/>
</dbReference>